<evidence type="ECO:0000259" key="4">
    <source>
        <dbReference type="PROSITE" id="PS51387"/>
    </source>
</evidence>
<evidence type="ECO:0000313" key="6">
    <source>
        <dbReference type="Proteomes" id="UP001550739"/>
    </source>
</evidence>
<keyword evidence="6" id="KW-1185">Reference proteome</keyword>
<dbReference type="InterPro" id="IPR016169">
    <property type="entry name" value="FAD-bd_PCMH_sub2"/>
</dbReference>
<dbReference type="InterPro" id="IPR016166">
    <property type="entry name" value="FAD-bd_PCMH"/>
</dbReference>
<dbReference type="InterPro" id="IPR002346">
    <property type="entry name" value="Mopterin_DH_FAD-bd"/>
</dbReference>
<accession>A0ABV2ZLM4</accession>
<proteinExistence type="predicted"/>
<organism evidence="5 6">
    <name type="scientific">Streptomyces sp. 900129855</name>
    <dbReference type="NCBI Taxonomy" id="3155129"/>
    <lineage>
        <taxon>Bacteria</taxon>
        <taxon>Bacillati</taxon>
        <taxon>Actinomycetota</taxon>
        <taxon>Actinomycetes</taxon>
        <taxon>Kitasatosporales</taxon>
        <taxon>Streptomycetaceae</taxon>
        <taxon>Streptomyces</taxon>
    </lineage>
</organism>
<evidence type="ECO:0000256" key="3">
    <source>
        <dbReference type="ARBA" id="ARBA00023002"/>
    </source>
</evidence>
<name>A0ABV2ZLM4_9ACTN</name>
<evidence type="ECO:0000313" key="5">
    <source>
        <dbReference type="EMBL" id="MEU3783000.1"/>
    </source>
</evidence>
<dbReference type="Pfam" id="PF00941">
    <property type="entry name" value="FAD_binding_5"/>
    <property type="match status" value="1"/>
</dbReference>
<evidence type="ECO:0000256" key="2">
    <source>
        <dbReference type="ARBA" id="ARBA00022827"/>
    </source>
</evidence>
<dbReference type="RefSeq" id="WP_334574428.1">
    <property type="nucleotide sequence ID" value="NZ_JBEZVE010000010.1"/>
</dbReference>
<sequence>MQLRLPSSISEAQRCLAEGAVPVGGATLVWAGWQRDGFPEQAVSLRNLPEANTVGPEELGGAVLLHQVDATVPDVLHRAASGVGTGAVRRAATVGGNIVGSTLRCLLPAALVLDAKAVVLEPEGVNETDLTELLAKRHVLLALRWRTPLASGYRKLEGAAGGPPPLVVAAAVHADGNGPGRLRVAVRDGYEVLSESVPYDTDAAQVLETLAGTDLGALPATARDAVRDEVADVLARAAGI</sequence>
<dbReference type="InterPro" id="IPR051312">
    <property type="entry name" value="Diverse_Substr_Oxidored"/>
</dbReference>
<keyword evidence="1" id="KW-0285">Flavoprotein</keyword>
<dbReference type="Gene3D" id="3.30.465.10">
    <property type="match status" value="1"/>
</dbReference>
<protein>
    <submittedName>
        <fullName evidence="5">FAD binding domain-containing protein</fullName>
    </submittedName>
</protein>
<dbReference type="SUPFAM" id="SSF56176">
    <property type="entry name" value="FAD-binding/transporter-associated domain-like"/>
    <property type="match status" value="1"/>
</dbReference>
<comment type="caution">
    <text evidence="5">The sequence shown here is derived from an EMBL/GenBank/DDBJ whole genome shotgun (WGS) entry which is preliminary data.</text>
</comment>
<evidence type="ECO:0000256" key="1">
    <source>
        <dbReference type="ARBA" id="ARBA00022630"/>
    </source>
</evidence>
<reference evidence="5 6" key="1">
    <citation type="submission" date="2024-06" db="EMBL/GenBank/DDBJ databases">
        <title>The Natural Products Discovery Center: Release of the First 8490 Sequenced Strains for Exploring Actinobacteria Biosynthetic Diversity.</title>
        <authorList>
            <person name="Kalkreuter E."/>
            <person name="Kautsar S.A."/>
            <person name="Yang D."/>
            <person name="Bader C.D."/>
            <person name="Teijaro C.N."/>
            <person name="Fluegel L."/>
            <person name="Davis C.M."/>
            <person name="Simpson J.R."/>
            <person name="Lauterbach L."/>
            <person name="Steele A.D."/>
            <person name="Gui C."/>
            <person name="Meng S."/>
            <person name="Li G."/>
            <person name="Viehrig K."/>
            <person name="Ye F."/>
            <person name="Su P."/>
            <person name="Kiefer A.F."/>
            <person name="Nichols A."/>
            <person name="Cepeda A.J."/>
            <person name="Yan W."/>
            <person name="Fan B."/>
            <person name="Jiang Y."/>
            <person name="Adhikari A."/>
            <person name="Zheng C.-J."/>
            <person name="Schuster L."/>
            <person name="Cowan T.M."/>
            <person name="Smanski M.J."/>
            <person name="Chevrette M.G."/>
            <person name="De Carvalho L.P.S."/>
            <person name="Shen B."/>
        </authorList>
    </citation>
    <scope>NUCLEOTIDE SEQUENCE [LARGE SCALE GENOMIC DNA]</scope>
    <source>
        <strain evidence="5 6">NPDC033843</strain>
    </source>
</reference>
<keyword evidence="3" id="KW-0560">Oxidoreductase</keyword>
<dbReference type="PROSITE" id="PS51387">
    <property type="entry name" value="FAD_PCMH"/>
    <property type="match status" value="1"/>
</dbReference>
<dbReference type="Proteomes" id="UP001550739">
    <property type="component" value="Unassembled WGS sequence"/>
</dbReference>
<dbReference type="PANTHER" id="PTHR42659:SF2">
    <property type="entry name" value="XANTHINE DEHYDROGENASE SUBUNIT C-RELATED"/>
    <property type="match status" value="1"/>
</dbReference>
<gene>
    <name evidence="5" type="ORF">AB0E89_21015</name>
</gene>
<feature type="domain" description="FAD-binding PCMH-type" evidence="4">
    <location>
        <begin position="1"/>
        <end position="150"/>
    </location>
</feature>
<dbReference type="EMBL" id="JBEZVE010000010">
    <property type="protein sequence ID" value="MEU3783000.1"/>
    <property type="molecule type" value="Genomic_DNA"/>
</dbReference>
<dbReference type="PANTHER" id="PTHR42659">
    <property type="entry name" value="XANTHINE DEHYDROGENASE SUBUNIT C-RELATED"/>
    <property type="match status" value="1"/>
</dbReference>
<dbReference type="InterPro" id="IPR036318">
    <property type="entry name" value="FAD-bd_PCMH-like_sf"/>
</dbReference>
<keyword evidence="2" id="KW-0274">FAD</keyword>